<evidence type="ECO:0000313" key="1">
    <source>
        <dbReference type="EMBL" id="EMF58491.1"/>
    </source>
</evidence>
<dbReference type="AlphaFoldDB" id="M3EPQ7"/>
<name>M3EPQ7_9ACTN</name>
<proteinExistence type="predicted"/>
<reference evidence="2" key="1">
    <citation type="journal article" date="2013" name="Genome Announc.">
        <title>Draft Genome Sequence of Streptomyces bottropensis ATCC 25435, a Bottromycin-Producing Actinomycete.</title>
        <authorList>
            <person name="Zhang H."/>
            <person name="Zhou W."/>
            <person name="Zhuang Y."/>
            <person name="Liang X."/>
            <person name="Liu T."/>
        </authorList>
    </citation>
    <scope>NUCLEOTIDE SEQUENCE [LARGE SCALE GENOMIC DNA]</scope>
    <source>
        <strain evidence="2">ATCC 25435</strain>
    </source>
</reference>
<protein>
    <submittedName>
        <fullName evidence="1">Uncharacterized protein</fullName>
    </submittedName>
</protein>
<dbReference type="Proteomes" id="UP000030760">
    <property type="component" value="Unassembled WGS sequence"/>
</dbReference>
<gene>
    <name evidence="1" type="ORF">SBD_1163</name>
</gene>
<evidence type="ECO:0000313" key="2">
    <source>
        <dbReference type="Proteomes" id="UP000030760"/>
    </source>
</evidence>
<sequence length="41" mass="3726">MGAAADAVSGLGHACVGGGGERCGSCGGFTGVTTLITLLAS</sequence>
<organism evidence="1 2">
    <name type="scientific">Streptomyces bottropensis ATCC 25435</name>
    <dbReference type="NCBI Taxonomy" id="1054862"/>
    <lineage>
        <taxon>Bacteria</taxon>
        <taxon>Bacillati</taxon>
        <taxon>Actinomycetota</taxon>
        <taxon>Actinomycetes</taxon>
        <taxon>Kitasatosporales</taxon>
        <taxon>Streptomycetaceae</taxon>
        <taxon>Streptomyces</taxon>
    </lineage>
</organism>
<accession>M3EPQ7</accession>
<dbReference type="EMBL" id="KB405056">
    <property type="protein sequence ID" value="EMF58491.1"/>
    <property type="molecule type" value="Genomic_DNA"/>
</dbReference>